<comment type="catalytic activity">
    <reaction evidence="5 6">
        <text>cytidine(34) in tRNA(Ile2) + L-lysine + ATP = lysidine(34) in tRNA(Ile2) + AMP + diphosphate + H(+)</text>
        <dbReference type="Rhea" id="RHEA:43744"/>
        <dbReference type="Rhea" id="RHEA-COMP:10625"/>
        <dbReference type="Rhea" id="RHEA-COMP:10670"/>
        <dbReference type="ChEBI" id="CHEBI:15378"/>
        <dbReference type="ChEBI" id="CHEBI:30616"/>
        <dbReference type="ChEBI" id="CHEBI:32551"/>
        <dbReference type="ChEBI" id="CHEBI:33019"/>
        <dbReference type="ChEBI" id="CHEBI:82748"/>
        <dbReference type="ChEBI" id="CHEBI:83665"/>
        <dbReference type="ChEBI" id="CHEBI:456215"/>
        <dbReference type="EC" id="6.3.4.19"/>
    </reaction>
</comment>
<comment type="caution">
    <text evidence="8">The sequence shown here is derived from an EMBL/GenBank/DDBJ whole genome shotgun (WGS) entry which is preliminary data.</text>
</comment>
<dbReference type="CDD" id="cd01992">
    <property type="entry name" value="TilS_N"/>
    <property type="match status" value="1"/>
</dbReference>
<dbReference type="SUPFAM" id="SSF52402">
    <property type="entry name" value="Adenine nucleotide alpha hydrolases-like"/>
    <property type="match status" value="1"/>
</dbReference>
<dbReference type="HAMAP" id="MF_01161">
    <property type="entry name" value="tRNA_Ile_lys_synt"/>
    <property type="match status" value="1"/>
</dbReference>
<accession>A0ABU5TFU6</accession>
<comment type="subcellular location">
    <subcellularLocation>
        <location evidence="6">Cytoplasm</location>
    </subcellularLocation>
</comment>
<evidence type="ECO:0000256" key="4">
    <source>
        <dbReference type="ARBA" id="ARBA00022840"/>
    </source>
</evidence>
<evidence type="ECO:0000256" key="2">
    <source>
        <dbReference type="ARBA" id="ARBA00022694"/>
    </source>
</evidence>
<keyword evidence="6" id="KW-0963">Cytoplasm</keyword>
<protein>
    <recommendedName>
        <fullName evidence="6">tRNA(Ile)-lysidine synthase</fullName>
        <ecNumber evidence="6">6.3.4.19</ecNumber>
    </recommendedName>
    <alternativeName>
        <fullName evidence="6">tRNA(Ile)-2-lysyl-cytidine synthase</fullName>
    </alternativeName>
    <alternativeName>
        <fullName evidence="6">tRNA(Ile)-lysidine synthetase</fullName>
    </alternativeName>
</protein>
<dbReference type="SUPFAM" id="SSF82829">
    <property type="entry name" value="MesJ substrate recognition domain-like"/>
    <property type="match status" value="1"/>
</dbReference>
<feature type="domain" description="tRNA(Ile)-lysidine/2-thiocytidine synthase N-terminal" evidence="7">
    <location>
        <begin position="32"/>
        <end position="208"/>
    </location>
</feature>
<reference evidence="8 9" key="1">
    <citation type="submission" date="2023-12" db="EMBL/GenBank/DDBJ databases">
        <title>Baltic Sea Cyanobacteria.</title>
        <authorList>
            <person name="Delbaje E."/>
            <person name="Fewer D.P."/>
            <person name="Shishido T.K."/>
        </authorList>
    </citation>
    <scope>NUCLEOTIDE SEQUENCE [LARGE SCALE GENOMIC DNA]</scope>
    <source>
        <strain evidence="8 9">UHCC 0370</strain>
    </source>
</reference>
<dbReference type="Pfam" id="PF01171">
    <property type="entry name" value="ATP_bind_3"/>
    <property type="match status" value="1"/>
</dbReference>
<dbReference type="InterPro" id="IPR014729">
    <property type="entry name" value="Rossmann-like_a/b/a_fold"/>
</dbReference>
<keyword evidence="4 6" id="KW-0067">ATP-binding</keyword>
<proteinExistence type="inferred from homology"/>
<feature type="binding site" evidence="6">
    <location>
        <begin position="37"/>
        <end position="42"/>
    </location>
    <ligand>
        <name>ATP</name>
        <dbReference type="ChEBI" id="CHEBI:30616"/>
    </ligand>
</feature>
<evidence type="ECO:0000256" key="1">
    <source>
        <dbReference type="ARBA" id="ARBA00022598"/>
    </source>
</evidence>
<dbReference type="EC" id="6.3.4.19" evidence="6"/>
<gene>
    <name evidence="6 8" type="primary">tilS</name>
    <name evidence="8" type="ORF">VB774_04865</name>
</gene>
<evidence type="ECO:0000259" key="7">
    <source>
        <dbReference type="Pfam" id="PF01171"/>
    </source>
</evidence>
<keyword evidence="3 6" id="KW-0547">Nucleotide-binding</keyword>
<dbReference type="InterPro" id="IPR012795">
    <property type="entry name" value="tRNA_Ile_lys_synt_N"/>
</dbReference>
<dbReference type="Gene3D" id="1.20.59.20">
    <property type="match status" value="1"/>
</dbReference>
<dbReference type="RefSeq" id="WP_323260254.1">
    <property type="nucleotide sequence ID" value="NZ_JAYGIE010000014.1"/>
</dbReference>
<dbReference type="GO" id="GO:0032267">
    <property type="term" value="F:tRNA(Ile)-lysidine synthase activity"/>
    <property type="evidence" value="ECO:0007669"/>
    <property type="project" value="UniProtKB-EC"/>
</dbReference>
<keyword evidence="1 6" id="KW-0436">Ligase</keyword>
<dbReference type="Gene3D" id="3.40.50.620">
    <property type="entry name" value="HUPs"/>
    <property type="match status" value="1"/>
</dbReference>
<comment type="domain">
    <text evidence="6">The N-terminal region contains the highly conserved SGGXDS motif, predicted to be a P-loop motif involved in ATP binding.</text>
</comment>
<keyword evidence="9" id="KW-1185">Reference proteome</keyword>
<evidence type="ECO:0000256" key="5">
    <source>
        <dbReference type="ARBA" id="ARBA00048539"/>
    </source>
</evidence>
<dbReference type="Proteomes" id="UP001301388">
    <property type="component" value="Unassembled WGS sequence"/>
</dbReference>
<dbReference type="NCBIfam" id="TIGR02432">
    <property type="entry name" value="lysidine_TilS_N"/>
    <property type="match status" value="1"/>
</dbReference>
<dbReference type="PANTHER" id="PTHR43033">
    <property type="entry name" value="TRNA(ILE)-LYSIDINE SYNTHASE-RELATED"/>
    <property type="match status" value="1"/>
</dbReference>
<keyword evidence="2 6" id="KW-0819">tRNA processing</keyword>
<dbReference type="EMBL" id="JAYGIE010000014">
    <property type="protein sequence ID" value="MEA5476946.1"/>
    <property type="molecule type" value="Genomic_DNA"/>
</dbReference>
<evidence type="ECO:0000313" key="9">
    <source>
        <dbReference type="Proteomes" id="UP001301388"/>
    </source>
</evidence>
<dbReference type="PANTHER" id="PTHR43033:SF1">
    <property type="entry name" value="TRNA(ILE)-LYSIDINE SYNTHASE-RELATED"/>
    <property type="match status" value="1"/>
</dbReference>
<dbReference type="InterPro" id="IPR012094">
    <property type="entry name" value="tRNA_Ile_lys_synt"/>
</dbReference>
<sequence>MKSNNRFTKLLRANLNAVLKSQPEILPKNASLLVAVSGGQDSLCLAKLLQLQQPKFNWNLTIAHCDHQWRSDSVANAEHVEHIAKEWGIDFCLRTAASLLTSEADARKWRYAMLVEMANIRKCTHVITGHTRSDRVETLLYNLMRGSGADGLASLTWMRSLTPTIKLVRPLLNVSRHETLGFCQEQQIPIWEDSTNQNLDYRRNRLRLETIPYLQEHFNPQLEMAIAQTSELLHGDVIYLEEQARSFFVDNMTVIWDDHAPRLHRQRLQEQPLALQRRIVRQFLSRYLIHQVNFEDIERFLDLLTAQNRSQSAPFKGNISAFVEHPWIFLCIFAKRFAKQTF</sequence>
<comment type="similarity">
    <text evidence="6">Belongs to the tRNA(Ile)-lysidine synthase family.</text>
</comment>
<dbReference type="InterPro" id="IPR011063">
    <property type="entry name" value="TilS/TtcA_N"/>
</dbReference>
<evidence type="ECO:0000313" key="8">
    <source>
        <dbReference type="EMBL" id="MEA5476946.1"/>
    </source>
</evidence>
<organism evidence="8 9">
    <name type="scientific">Pseudanabaena galeata UHCC 0370</name>
    <dbReference type="NCBI Taxonomy" id="3110310"/>
    <lineage>
        <taxon>Bacteria</taxon>
        <taxon>Bacillati</taxon>
        <taxon>Cyanobacteriota</taxon>
        <taxon>Cyanophyceae</taxon>
        <taxon>Pseudanabaenales</taxon>
        <taxon>Pseudanabaenaceae</taxon>
        <taxon>Pseudanabaena</taxon>
    </lineage>
</organism>
<name>A0ABU5TFU6_9CYAN</name>
<comment type="function">
    <text evidence="6">Ligates lysine onto the cytidine present at position 34 of the AUA codon-specific tRNA(Ile) that contains the anticodon CAU, in an ATP-dependent manner. Cytidine is converted to lysidine, thus changing the amino acid specificity of the tRNA from methionine to isoleucine.</text>
</comment>
<evidence type="ECO:0000256" key="6">
    <source>
        <dbReference type="HAMAP-Rule" id="MF_01161"/>
    </source>
</evidence>
<evidence type="ECO:0000256" key="3">
    <source>
        <dbReference type="ARBA" id="ARBA00022741"/>
    </source>
</evidence>